<comment type="caution">
    <text evidence="2">The sequence shown here is derived from an EMBL/GenBank/DDBJ whole genome shotgun (WGS) entry which is preliminary data.</text>
</comment>
<evidence type="ECO:0000313" key="2">
    <source>
        <dbReference type="EMBL" id="OGH65408.1"/>
    </source>
</evidence>
<dbReference type="Proteomes" id="UP000176282">
    <property type="component" value="Unassembled WGS sequence"/>
</dbReference>
<feature type="region of interest" description="Disordered" evidence="1">
    <location>
        <begin position="1"/>
        <end position="30"/>
    </location>
</feature>
<accession>A0A1F6M1D8</accession>
<evidence type="ECO:0000256" key="1">
    <source>
        <dbReference type="SAM" id="MobiDB-lite"/>
    </source>
</evidence>
<dbReference type="EMBL" id="MFQB01000049">
    <property type="protein sequence ID" value="OGH65408.1"/>
    <property type="molecule type" value="Genomic_DNA"/>
</dbReference>
<feature type="region of interest" description="Disordered" evidence="1">
    <location>
        <begin position="365"/>
        <end position="386"/>
    </location>
</feature>
<sequence>MPAGERGWAGSYRRTCRSGRGGGGEIRVGQDPGRRQAVLHGLGVDGIGALVDQVGHAVALGDAVEVAGAGGLLGRHHRGVVGLGHVEHATLRVIGVHVRRAVVRRADAHGGRVGVRRDDQVVVRVDPLHLQDGPVTVLEDPGDGAVLADRDRDRHPVELRLLRGQVVGVDRGRDVARAGGLVVGADDHDLRVVAPDIDVQAGDGLHLERFVQGLEAGRLAPERVGELDRSVAGGVAVDRLAGLLHGRHDGLAELLQESLGDVGLAVEDVAEHHGRWLALAAAGHTGDEVDEHERVVPADGADGLGGERRRPVADGPVRVVAGTVGADAELDPAGTLGAGEDIGGRQSRQIRRDRRHEIALCALHDAPSPSEGEDLGSMPTFPSTIGYDEKKEARRLAARKYTYRTL</sequence>
<dbReference type="AlphaFoldDB" id="A0A1F6M1D8"/>
<dbReference type="STRING" id="1798680.A3J66_02180"/>
<name>A0A1F6M1D8_9BACT</name>
<gene>
    <name evidence="2" type="ORF">A3J66_02180</name>
</gene>
<evidence type="ECO:0000313" key="3">
    <source>
        <dbReference type="Proteomes" id="UP000176282"/>
    </source>
</evidence>
<proteinExistence type="predicted"/>
<reference evidence="2 3" key="1">
    <citation type="journal article" date="2016" name="Nat. Commun.">
        <title>Thousands of microbial genomes shed light on interconnected biogeochemical processes in an aquifer system.</title>
        <authorList>
            <person name="Anantharaman K."/>
            <person name="Brown C.T."/>
            <person name="Hug L.A."/>
            <person name="Sharon I."/>
            <person name="Castelle C.J."/>
            <person name="Probst A.J."/>
            <person name="Thomas B.C."/>
            <person name="Singh A."/>
            <person name="Wilkins M.J."/>
            <person name="Karaoz U."/>
            <person name="Brodie E.L."/>
            <person name="Williams K.H."/>
            <person name="Hubbard S.S."/>
            <person name="Banfield J.F."/>
        </authorList>
    </citation>
    <scope>NUCLEOTIDE SEQUENCE [LARGE SCALE GENOMIC DNA]</scope>
</reference>
<protein>
    <submittedName>
        <fullName evidence="2">Uncharacterized protein</fullName>
    </submittedName>
</protein>
<organism evidence="2 3">
    <name type="scientific">Candidatus Magasanikbacteria bacterium RIFCSPHIGHO2_02_FULL_47_14</name>
    <dbReference type="NCBI Taxonomy" id="1798680"/>
    <lineage>
        <taxon>Bacteria</taxon>
        <taxon>Candidatus Magasanikiibacteriota</taxon>
    </lineage>
</organism>